<name>A0A9W6XLR7_9STRA</name>
<dbReference type="GO" id="GO:0007096">
    <property type="term" value="P:regulation of exit from mitosis"/>
    <property type="evidence" value="ECO:0007669"/>
    <property type="project" value="UniProtKB-ARBA"/>
</dbReference>
<dbReference type="Pfam" id="PF00782">
    <property type="entry name" value="DSPc"/>
    <property type="match status" value="1"/>
</dbReference>
<dbReference type="GO" id="GO:0000278">
    <property type="term" value="P:mitotic cell cycle"/>
    <property type="evidence" value="ECO:0007669"/>
    <property type="project" value="UniProtKB-ARBA"/>
</dbReference>
<dbReference type="PROSITE" id="PS50056">
    <property type="entry name" value="TYR_PHOSPHATASE_2"/>
    <property type="match status" value="1"/>
</dbReference>
<dbReference type="GO" id="GO:0004725">
    <property type="term" value="F:protein tyrosine phosphatase activity"/>
    <property type="evidence" value="ECO:0007669"/>
    <property type="project" value="UniProtKB-EC"/>
</dbReference>
<evidence type="ECO:0000256" key="6">
    <source>
        <dbReference type="ARBA" id="ARBA00022553"/>
    </source>
</evidence>
<comment type="subcellular location">
    <subcellularLocation>
        <location evidence="2">Cytoplasm</location>
    </subcellularLocation>
    <subcellularLocation>
        <location evidence="1">Nucleus</location>
    </subcellularLocation>
</comment>
<keyword evidence="5" id="KW-0963">Cytoplasm</keyword>
<dbReference type="GO" id="GO:0051301">
    <property type="term" value="P:cell division"/>
    <property type="evidence" value="ECO:0007669"/>
    <property type="project" value="UniProtKB-KW"/>
</dbReference>
<keyword evidence="11" id="KW-0539">Nucleus</keyword>
<evidence type="ECO:0000256" key="14">
    <source>
        <dbReference type="SAM" id="MobiDB-lite"/>
    </source>
</evidence>
<keyword evidence="8" id="KW-0498">Mitosis</keyword>
<keyword evidence="10" id="KW-0904">Protein phosphatase</keyword>
<protein>
    <recommendedName>
        <fullName evidence="4">protein-tyrosine-phosphatase</fullName>
        <ecNumber evidence="4">3.1.3.48</ecNumber>
    </recommendedName>
</protein>
<comment type="similarity">
    <text evidence="3">Belongs to the protein-tyrosine phosphatase family. Non-receptor class CDC14 subfamily.</text>
</comment>
<dbReference type="GO" id="GO:0031981">
    <property type="term" value="C:nuclear lumen"/>
    <property type="evidence" value="ECO:0007669"/>
    <property type="project" value="UniProtKB-ARBA"/>
</dbReference>
<dbReference type="GO" id="GO:0005856">
    <property type="term" value="C:cytoskeleton"/>
    <property type="evidence" value="ECO:0007669"/>
    <property type="project" value="UniProtKB-ARBA"/>
</dbReference>
<dbReference type="Pfam" id="PF14671">
    <property type="entry name" value="DSPn"/>
    <property type="match status" value="1"/>
</dbReference>
<comment type="caution">
    <text evidence="17">The sequence shown here is derived from an EMBL/GenBank/DDBJ whole genome shotgun (WGS) entry which is preliminary data.</text>
</comment>
<feature type="region of interest" description="Disordered" evidence="14">
    <location>
        <begin position="415"/>
        <end position="447"/>
    </location>
</feature>
<dbReference type="InterPro" id="IPR000387">
    <property type="entry name" value="Tyr_Pase_dom"/>
</dbReference>
<dbReference type="PANTHER" id="PTHR23339">
    <property type="entry name" value="TYROSINE SPECIFIC PROTEIN PHOSPHATASE AND DUAL SPECIFICITY PROTEIN PHOSPHATASE"/>
    <property type="match status" value="1"/>
</dbReference>
<evidence type="ECO:0000256" key="1">
    <source>
        <dbReference type="ARBA" id="ARBA00004123"/>
    </source>
</evidence>
<proteinExistence type="inferred from homology"/>
<reference evidence="17" key="1">
    <citation type="submission" date="2023-04" db="EMBL/GenBank/DDBJ databases">
        <title>Phytophthora fragariaefolia NBRC 109709.</title>
        <authorList>
            <person name="Ichikawa N."/>
            <person name="Sato H."/>
            <person name="Tonouchi N."/>
        </authorList>
    </citation>
    <scope>NUCLEOTIDE SEQUENCE</scope>
    <source>
        <strain evidence="17">NBRC 109709</strain>
    </source>
</reference>
<evidence type="ECO:0000313" key="18">
    <source>
        <dbReference type="Proteomes" id="UP001165121"/>
    </source>
</evidence>
<keyword evidence="12" id="KW-0469">Meiosis</keyword>
<dbReference type="InterPro" id="IPR044506">
    <property type="entry name" value="CDC14_C"/>
</dbReference>
<dbReference type="InterPro" id="IPR000340">
    <property type="entry name" value="Dual-sp_phosphatase_cat-dom"/>
</dbReference>
<evidence type="ECO:0000256" key="3">
    <source>
        <dbReference type="ARBA" id="ARBA00007315"/>
    </source>
</evidence>
<dbReference type="Proteomes" id="UP001165121">
    <property type="component" value="Unassembled WGS sequence"/>
</dbReference>
<dbReference type="InterPro" id="IPR020422">
    <property type="entry name" value="TYR_PHOSPHATASE_DUAL_dom"/>
</dbReference>
<organism evidence="17 18">
    <name type="scientific">Phytophthora fragariaefolia</name>
    <dbReference type="NCBI Taxonomy" id="1490495"/>
    <lineage>
        <taxon>Eukaryota</taxon>
        <taxon>Sar</taxon>
        <taxon>Stramenopiles</taxon>
        <taxon>Oomycota</taxon>
        <taxon>Peronosporomycetes</taxon>
        <taxon>Peronosporales</taxon>
        <taxon>Peronosporaceae</taxon>
        <taxon>Phytophthora</taxon>
    </lineage>
</organism>
<dbReference type="FunFam" id="3.90.190.10:FF:000038">
    <property type="entry name" value="Tyrosine-protein phosphatase CDC14"/>
    <property type="match status" value="1"/>
</dbReference>
<dbReference type="InterPro" id="IPR029260">
    <property type="entry name" value="DSPn"/>
</dbReference>
<dbReference type="SUPFAM" id="SSF52799">
    <property type="entry name" value="(Phosphotyrosine protein) phosphatases II"/>
    <property type="match status" value="2"/>
</dbReference>
<evidence type="ECO:0000256" key="5">
    <source>
        <dbReference type="ARBA" id="ARBA00022490"/>
    </source>
</evidence>
<keyword evidence="13" id="KW-0131">Cell cycle</keyword>
<dbReference type="PROSITE" id="PS50054">
    <property type="entry name" value="TYR_PHOSPHATASE_DUAL"/>
    <property type="match status" value="1"/>
</dbReference>
<dbReference type="PROSITE" id="PS00383">
    <property type="entry name" value="TYR_PHOSPHATASE_1"/>
    <property type="match status" value="1"/>
</dbReference>
<dbReference type="InterPro" id="IPR029021">
    <property type="entry name" value="Prot-tyrosine_phosphatase-like"/>
</dbReference>
<evidence type="ECO:0000256" key="13">
    <source>
        <dbReference type="ARBA" id="ARBA00023306"/>
    </source>
</evidence>
<evidence type="ECO:0000256" key="10">
    <source>
        <dbReference type="ARBA" id="ARBA00022912"/>
    </source>
</evidence>
<dbReference type="GO" id="GO:0032954">
    <property type="term" value="P:regulation of cytokinetic process"/>
    <property type="evidence" value="ECO:0007669"/>
    <property type="project" value="UniProtKB-ARBA"/>
</dbReference>
<feature type="compositionally biased region" description="Polar residues" evidence="14">
    <location>
        <begin position="435"/>
        <end position="447"/>
    </location>
</feature>
<keyword evidence="18" id="KW-1185">Reference proteome</keyword>
<dbReference type="OrthoDB" id="266663at2759"/>
<evidence type="ECO:0000256" key="8">
    <source>
        <dbReference type="ARBA" id="ARBA00022776"/>
    </source>
</evidence>
<evidence type="ECO:0000256" key="12">
    <source>
        <dbReference type="ARBA" id="ARBA00023254"/>
    </source>
</evidence>
<dbReference type="InterPro" id="IPR016130">
    <property type="entry name" value="Tyr_Pase_AS"/>
</dbReference>
<dbReference type="EMBL" id="BSXT01001298">
    <property type="protein sequence ID" value="GMF41013.1"/>
    <property type="molecule type" value="Genomic_DNA"/>
</dbReference>
<feature type="domain" description="Tyrosine specific protein phosphatases" evidence="16">
    <location>
        <begin position="307"/>
        <end position="390"/>
    </location>
</feature>
<accession>A0A9W6XLR7</accession>
<dbReference type="EC" id="3.1.3.48" evidence="4"/>
<dbReference type="Gene3D" id="3.90.190.10">
    <property type="entry name" value="Protein tyrosine phosphatase superfamily"/>
    <property type="match status" value="2"/>
</dbReference>
<keyword evidence="7" id="KW-0132">Cell division</keyword>
<dbReference type="GO" id="GO:0051321">
    <property type="term" value="P:meiotic cell cycle"/>
    <property type="evidence" value="ECO:0007669"/>
    <property type="project" value="UniProtKB-KW"/>
</dbReference>
<keyword evidence="6" id="KW-0597">Phosphoprotein</keyword>
<feature type="domain" description="Tyrosine-protein phosphatase" evidence="15">
    <location>
        <begin position="221"/>
        <end position="403"/>
    </location>
</feature>
<keyword evidence="9" id="KW-0378">Hydrolase</keyword>
<dbReference type="AlphaFoldDB" id="A0A9W6XLR7"/>
<dbReference type="CDD" id="cd14499">
    <property type="entry name" value="CDC14_C"/>
    <property type="match status" value="1"/>
</dbReference>
<dbReference type="GO" id="GO:0033554">
    <property type="term" value="P:cellular response to stress"/>
    <property type="evidence" value="ECO:0007669"/>
    <property type="project" value="UniProtKB-ARBA"/>
</dbReference>
<evidence type="ECO:0000259" key="16">
    <source>
        <dbReference type="PROSITE" id="PS50056"/>
    </source>
</evidence>
<gene>
    <name evidence="17" type="ORF">Pfra01_001280100</name>
</gene>
<dbReference type="InterPro" id="IPR050561">
    <property type="entry name" value="PTP"/>
</dbReference>
<evidence type="ECO:0000259" key="15">
    <source>
        <dbReference type="PROSITE" id="PS50054"/>
    </source>
</evidence>
<dbReference type="CDD" id="cd17657">
    <property type="entry name" value="CDC14_N"/>
    <property type="match status" value="1"/>
</dbReference>
<evidence type="ECO:0000256" key="11">
    <source>
        <dbReference type="ARBA" id="ARBA00023242"/>
    </source>
</evidence>
<evidence type="ECO:0000313" key="17">
    <source>
        <dbReference type="EMBL" id="GMF41013.1"/>
    </source>
</evidence>
<dbReference type="GO" id="GO:0005737">
    <property type="term" value="C:cytoplasm"/>
    <property type="evidence" value="ECO:0007669"/>
    <property type="project" value="UniProtKB-SubCell"/>
</dbReference>
<sequence length="447" mass="49445">MTSIASSAVSASTLSTELYDRVELLPGKLDFALLSSTLAVCSAERITLSKQATHCESIPANYDDLNDEFILMDGDLVYARFFADFGPLHLARTVRFCRGLEARLDFTAVTGASRGDNSRKRLVMYCSDHPHKRANAMTLLAIFLVMVRGLSPELAVKRVLKGGQLLPPFGFRDASCGVCTFFITLLDCARAVHKAVTTSLWSYQAFSVDEYDRLDCLENGDINWIVPGKLIAFSGPQRERIILDTQSGATTLLARDYAARFRTLGVTCVIRFNEATTYDRKAFVHAGLRHIDMPFPDGSNPNDEILFKFIRVRHQSADASPMIVFPTCVSLQICERETGAVAVHCKAGLGRTGTAIAAFLMKNYRFSATEAIAWCRICRPGSIVGPQQHFLAVKEPDLHALPSIFEVQPVSKPVQAVQRQPKKSVMPNKLELLPSYQQPNTTRASSR</sequence>
<evidence type="ECO:0000256" key="7">
    <source>
        <dbReference type="ARBA" id="ARBA00022618"/>
    </source>
</evidence>
<evidence type="ECO:0000256" key="2">
    <source>
        <dbReference type="ARBA" id="ARBA00004496"/>
    </source>
</evidence>
<evidence type="ECO:0000256" key="4">
    <source>
        <dbReference type="ARBA" id="ARBA00013064"/>
    </source>
</evidence>
<evidence type="ECO:0000256" key="9">
    <source>
        <dbReference type="ARBA" id="ARBA00022801"/>
    </source>
</evidence>